<evidence type="ECO:0000313" key="14">
    <source>
        <dbReference type="Ensembl" id="ENSABRP00000023745.1"/>
    </source>
</evidence>
<keyword evidence="7 9" id="KW-0505">Motor protein</keyword>
<feature type="compositionally biased region" description="Low complexity" evidence="12">
    <location>
        <begin position="741"/>
        <end position="751"/>
    </location>
</feature>
<evidence type="ECO:0000313" key="15">
    <source>
        <dbReference type="Proteomes" id="UP000694426"/>
    </source>
</evidence>
<evidence type="ECO:0000256" key="4">
    <source>
        <dbReference type="ARBA" id="ARBA00022741"/>
    </source>
</evidence>
<dbReference type="Pfam" id="PF00225">
    <property type="entry name" value="Kinesin"/>
    <property type="match status" value="1"/>
</dbReference>
<dbReference type="GO" id="GO:0003777">
    <property type="term" value="F:microtubule motor activity"/>
    <property type="evidence" value="ECO:0007669"/>
    <property type="project" value="InterPro"/>
</dbReference>
<feature type="region of interest" description="Disordered" evidence="12">
    <location>
        <begin position="741"/>
        <end position="761"/>
    </location>
</feature>
<dbReference type="Gene3D" id="2.60.200.20">
    <property type="match status" value="1"/>
</dbReference>
<proteinExistence type="inferred from homology"/>
<keyword evidence="3 10" id="KW-0493">Microtubule</keyword>
<comment type="similarity">
    <text evidence="9 10">Belongs to the TRAFAC class myosin-kinesin ATPase superfamily. Kinesin family.</text>
</comment>
<dbReference type="PRINTS" id="PR00380">
    <property type="entry name" value="KINESINHEAVY"/>
</dbReference>
<evidence type="ECO:0000256" key="6">
    <source>
        <dbReference type="ARBA" id="ARBA00023054"/>
    </source>
</evidence>
<dbReference type="InterPro" id="IPR036961">
    <property type="entry name" value="Kinesin_motor_dom_sf"/>
</dbReference>
<evidence type="ECO:0000256" key="9">
    <source>
        <dbReference type="PROSITE-ProRule" id="PRU00283"/>
    </source>
</evidence>
<dbReference type="Pfam" id="PF16183">
    <property type="entry name" value="Kinesin_assoc"/>
    <property type="match status" value="2"/>
</dbReference>
<keyword evidence="2" id="KW-0963">Cytoplasm</keyword>
<keyword evidence="6 11" id="KW-0175">Coiled coil</keyword>
<dbReference type="InterPro" id="IPR000253">
    <property type="entry name" value="FHA_dom"/>
</dbReference>
<dbReference type="Pfam" id="PF00498">
    <property type="entry name" value="FHA"/>
    <property type="match status" value="1"/>
</dbReference>
<dbReference type="InterPro" id="IPR008984">
    <property type="entry name" value="SMAD_FHA_dom_sf"/>
</dbReference>
<organism evidence="14 15">
    <name type="scientific">Anser brachyrhynchus</name>
    <name type="common">Pink-footed goose</name>
    <dbReference type="NCBI Taxonomy" id="132585"/>
    <lineage>
        <taxon>Eukaryota</taxon>
        <taxon>Metazoa</taxon>
        <taxon>Chordata</taxon>
        <taxon>Craniata</taxon>
        <taxon>Vertebrata</taxon>
        <taxon>Euteleostomi</taxon>
        <taxon>Archelosauria</taxon>
        <taxon>Archosauria</taxon>
        <taxon>Dinosauria</taxon>
        <taxon>Saurischia</taxon>
        <taxon>Theropoda</taxon>
        <taxon>Coelurosauria</taxon>
        <taxon>Aves</taxon>
        <taxon>Neognathae</taxon>
        <taxon>Galloanserae</taxon>
        <taxon>Anseriformes</taxon>
        <taxon>Anatidae</taxon>
        <taxon>Anserinae</taxon>
        <taxon>Anser</taxon>
    </lineage>
</organism>
<protein>
    <recommendedName>
        <fullName evidence="10">Kinesin-like protein</fullName>
    </recommendedName>
</protein>
<dbReference type="Proteomes" id="UP000694426">
    <property type="component" value="Unplaced"/>
</dbReference>
<keyword evidence="8" id="KW-0206">Cytoskeleton</keyword>
<dbReference type="CDD" id="cd01365">
    <property type="entry name" value="KISc_KIF1A_KIF1B"/>
    <property type="match status" value="1"/>
</dbReference>
<dbReference type="InterPro" id="IPR019821">
    <property type="entry name" value="Kinesin_motor_CS"/>
</dbReference>
<dbReference type="InterPro" id="IPR001752">
    <property type="entry name" value="Kinesin_motor_dom"/>
</dbReference>
<dbReference type="GO" id="GO:0005874">
    <property type="term" value="C:microtubule"/>
    <property type="evidence" value="ECO:0007669"/>
    <property type="project" value="UniProtKB-KW"/>
</dbReference>
<dbReference type="GO" id="GO:0005524">
    <property type="term" value="F:ATP binding"/>
    <property type="evidence" value="ECO:0007669"/>
    <property type="project" value="UniProtKB-UniRule"/>
</dbReference>
<sequence length="852" mass="95662">MAGASVKVAVRVRPFNSREMSRESKCIIQMSGSTTTILNPKQPKETPKSFSFDYSYWSHTTPADINYASQKQVYRDIGEEMLQHAFEGYNVCIFAYGQTGAGKSYTMMGKQEKDQQGIIPQLCEDLFSRINDTTNDNMSYSVEVSYMEIYCERVRDLLNPKNKGNLRVREHPLMGPYVEDLSKLAVTSYNDIQDLMDSGNKARTVAATNMNETSSRSHAVFNIIFTQKRHDAETNITTEKVSKISLVDLAGSERADSTGAKGTRLKEGANINKSLTTLGKVISALAEMNKKKKKTDFIPYRDSVLTWLLRENLGGNSRTAMVAALSPADINYDETLSTLRYADRAKQIRCNAVINEDPNNKLIRELKDEVARLRDLLYAQGLGDIIDSRYRARAALGRGRLVSRRGRPQSHPVSCVGLFSRPCSPRQETEKIIAELNETWEEKLRRTEAIRMEREALLAEMGVAMREDGGTLGVFSPKKTPHLVNLNEDPLMSECLLYYIKDGITRQDIVLSGHFIKEEHCLFRSDTRTGGEVIVTLEPCEGADTYVNGKKVTEPSVLRSGNRIIMGKSHVFRFNHPEQARQERERTPCAETPAEPVDWAFAQRELLEKQGIDMKQEMEQRLQELEDQYRREREEANYLLEQQRLVGGQAWLLPEHHQAPAEISVGWLVASHPSPKRPPDAGRVMLASLVLLQKSSQGDKGTCARSRTRSPHSGGWEGSLKAAPPTRAALPRCVKTWGVGSEVGRRQSSSGREGGGGVRALQPQTERAGFFRPFFFPFSFFPFFQKAKPKPKLLGAPQKQTHRPAEQASMATGPALCRGDGPPGRPLRLSQLLLSLPRVWLPAQQLCWPHFL</sequence>
<dbReference type="PROSITE" id="PS00411">
    <property type="entry name" value="KINESIN_MOTOR_1"/>
    <property type="match status" value="1"/>
</dbReference>
<evidence type="ECO:0000256" key="12">
    <source>
        <dbReference type="SAM" id="MobiDB-lite"/>
    </source>
</evidence>
<dbReference type="SUPFAM" id="SSF49879">
    <property type="entry name" value="SMAD/FHA domain"/>
    <property type="match status" value="1"/>
</dbReference>
<feature type="region of interest" description="Disordered" evidence="12">
    <location>
        <begin position="793"/>
        <end position="821"/>
    </location>
</feature>
<dbReference type="Gene3D" id="3.40.850.10">
    <property type="entry name" value="Kinesin motor domain"/>
    <property type="match status" value="1"/>
</dbReference>
<evidence type="ECO:0000259" key="13">
    <source>
        <dbReference type="PROSITE" id="PS50067"/>
    </source>
</evidence>
<evidence type="ECO:0000256" key="7">
    <source>
        <dbReference type="ARBA" id="ARBA00023175"/>
    </source>
</evidence>
<feature type="binding site" evidence="9">
    <location>
        <begin position="97"/>
        <end position="104"/>
    </location>
    <ligand>
        <name>ATP</name>
        <dbReference type="ChEBI" id="CHEBI:30616"/>
    </ligand>
</feature>
<evidence type="ECO:0000256" key="3">
    <source>
        <dbReference type="ARBA" id="ARBA00022701"/>
    </source>
</evidence>
<keyword evidence="5 9" id="KW-0067">ATP-binding</keyword>
<dbReference type="PROSITE" id="PS50067">
    <property type="entry name" value="KINESIN_MOTOR_2"/>
    <property type="match status" value="1"/>
</dbReference>
<name>A0A8B9CQU5_9AVES</name>
<dbReference type="GO" id="GO:0008017">
    <property type="term" value="F:microtubule binding"/>
    <property type="evidence" value="ECO:0007669"/>
    <property type="project" value="InterPro"/>
</dbReference>
<dbReference type="FunFam" id="3.40.850.10:FF:000004">
    <property type="entry name" value="Kinesin-like protein isoform 2"/>
    <property type="match status" value="1"/>
</dbReference>
<dbReference type="Ensembl" id="ENSABRT00000033312.1">
    <property type="protein sequence ID" value="ENSABRP00000023745.1"/>
    <property type="gene ID" value="ENSABRG00000019705.1"/>
</dbReference>
<dbReference type="GO" id="GO:0007018">
    <property type="term" value="P:microtubule-based movement"/>
    <property type="evidence" value="ECO:0007669"/>
    <property type="project" value="InterPro"/>
</dbReference>
<reference evidence="14" key="2">
    <citation type="submission" date="2025-09" db="UniProtKB">
        <authorList>
            <consortium name="Ensembl"/>
        </authorList>
    </citation>
    <scope>IDENTIFICATION</scope>
</reference>
<dbReference type="SUPFAM" id="SSF52540">
    <property type="entry name" value="P-loop containing nucleoside triphosphate hydrolases"/>
    <property type="match status" value="1"/>
</dbReference>
<dbReference type="GeneTree" id="ENSGT00940000156474"/>
<dbReference type="PANTHER" id="PTHR47117">
    <property type="entry name" value="STAR-RELATED LIPID TRANSFER PROTEIN 9"/>
    <property type="match status" value="1"/>
</dbReference>
<keyword evidence="4 9" id="KW-0547">Nucleotide-binding</keyword>
<comment type="subcellular location">
    <subcellularLocation>
        <location evidence="1">Cytoplasm</location>
        <location evidence="1">Cytoskeleton</location>
    </subcellularLocation>
</comment>
<evidence type="ECO:0000256" key="8">
    <source>
        <dbReference type="ARBA" id="ARBA00023212"/>
    </source>
</evidence>
<evidence type="ECO:0000256" key="10">
    <source>
        <dbReference type="RuleBase" id="RU000394"/>
    </source>
</evidence>
<feature type="coiled-coil region" evidence="11">
    <location>
        <begin position="608"/>
        <end position="642"/>
    </location>
</feature>
<reference evidence="14" key="1">
    <citation type="submission" date="2025-08" db="UniProtKB">
        <authorList>
            <consortium name="Ensembl"/>
        </authorList>
    </citation>
    <scope>IDENTIFICATION</scope>
</reference>
<evidence type="ECO:0000256" key="2">
    <source>
        <dbReference type="ARBA" id="ARBA00022490"/>
    </source>
</evidence>
<dbReference type="InterPro" id="IPR027417">
    <property type="entry name" value="P-loop_NTPase"/>
</dbReference>
<dbReference type="InterPro" id="IPR032405">
    <property type="entry name" value="Kinesin_assoc"/>
</dbReference>
<evidence type="ECO:0000256" key="11">
    <source>
        <dbReference type="SAM" id="Coils"/>
    </source>
</evidence>
<dbReference type="SMART" id="SM00129">
    <property type="entry name" value="KISc"/>
    <property type="match status" value="1"/>
</dbReference>
<feature type="domain" description="Kinesin motor" evidence="13">
    <location>
        <begin position="5"/>
        <end position="348"/>
    </location>
</feature>
<dbReference type="AlphaFoldDB" id="A0A8B9CQU5"/>
<gene>
    <name evidence="14" type="primary">KIF1A</name>
</gene>
<evidence type="ECO:0000256" key="1">
    <source>
        <dbReference type="ARBA" id="ARBA00004245"/>
    </source>
</evidence>
<evidence type="ECO:0000256" key="5">
    <source>
        <dbReference type="ARBA" id="ARBA00022840"/>
    </source>
</evidence>
<feature type="region of interest" description="Disordered" evidence="12">
    <location>
        <begin position="698"/>
        <end position="724"/>
    </location>
</feature>
<dbReference type="Gene3D" id="6.10.250.2520">
    <property type="match status" value="1"/>
</dbReference>
<keyword evidence="15" id="KW-1185">Reference proteome</keyword>
<dbReference type="PANTHER" id="PTHR47117:SF2">
    <property type="entry name" value="KINESIN-LIKE PROTEIN KIF1A ISOFORM X1"/>
    <property type="match status" value="1"/>
</dbReference>
<dbReference type="FunFam" id="2.60.200.20:FF:000001">
    <property type="entry name" value="Kinesin family member 1B"/>
    <property type="match status" value="1"/>
</dbReference>
<accession>A0A8B9CQU5</accession>